<gene>
    <name evidence="1" type="ORF">BDY19DRAFT_435433</name>
</gene>
<sequence length="182" mass="19121">MICSKVQRVTAWAHSTRETSDIMRSLLAFALPVLSFMLVASTPIQSPIMGAISTPAALTDISGEPFPFSYAASNWCEQGYNNFTVFTSQGAAAPTVADLDDDGIFSGALTSWGIFTLANFGLPPLGTPPPSTLTTPALALGDTTPVQLWLSVVQTFLNCPGNIVQEFGIVSIPVVYSGTASV</sequence>
<reference evidence="1" key="1">
    <citation type="journal article" date="2021" name="Environ. Microbiol.">
        <title>Gene family expansions and transcriptome signatures uncover fungal adaptations to wood decay.</title>
        <authorList>
            <person name="Hage H."/>
            <person name="Miyauchi S."/>
            <person name="Viragh M."/>
            <person name="Drula E."/>
            <person name="Min B."/>
            <person name="Chaduli D."/>
            <person name="Navarro D."/>
            <person name="Favel A."/>
            <person name="Norest M."/>
            <person name="Lesage-Meessen L."/>
            <person name="Balint B."/>
            <person name="Merenyi Z."/>
            <person name="de Eugenio L."/>
            <person name="Morin E."/>
            <person name="Martinez A.T."/>
            <person name="Baldrian P."/>
            <person name="Stursova M."/>
            <person name="Martinez M.J."/>
            <person name="Novotny C."/>
            <person name="Magnuson J.K."/>
            <person name="Spatafora J.W."/>
            <person name="Maurice S."/>
            <person name="Pangilinan J."/>
            <person name="Andreopoulos W."/>
            <person name="LaButti K."/>
            <person name="Hundley H."/>
            <person name="Na H."/>
            <person name="Kuo A."/>
            <person name="Barry K."/>
            <person name="Lipzen A."/>
            <person name="Henrissat B."/>
            <person name="Riley R."/>
            <person name="Ahrendt S."/>
            <person name="Nagy L.G."/>
            <person name="Grigoriev I.V."/>
            <person name="Martin F."/>
            <person name="Rosso M.N."/>
        </authorList>
    </citation>
    <scope>NUCLEOTIDE SEQUENCE</scope>
    <source>
        <strain evidence="1">CBS 384.51</strain>
    </source>
</reference>
<name>A0ACB8TUP6_9APHY</name>
<accession>A0ACB8TUP6</accession>
<evidence type="ECO:0000313" key="1">
    <source>
        <dbReference type="EMBL" id="KAI0085703.1"/>
    </source>
</evidence>
<protein>
    <submittedName>
        <fullName evidence="1">Uncharacterized protein</fullName>
    </submittedName>
</protein>
<evidence type="ECO:0000313" key="2">
    <source>
        <dbReference type="Proteomes" id="UP001055072"/>
    </source>
</evidence>
<keyword evidence="2" id="KW-1185">Reference proteome</keyword>
<dbReference type="Proteomes" id="UP001055072">
    <property type="component" value="Unassembled WGS sequence"/>
</dbReference>
<organism evidence="1 2">
    <name type="scientific">Irpex rosettiformis</name>
    <dbReference type="NCBI Taxonomy" id="378272"/>
    <lineage>
        <taxon>Eukaryota</taxon>
        <taxon>Fungi</taxon>
        <taxon>Dikarya</taxon>
        <taxon>Basidiomycota</taxon>
        <taxon>Agaricomycotina</taxon>
        <taxon>Agaricomycetes</taxon>
        <taxon>Polyporales</taxon>
        <taxon>Irpicaceae</taxon>
        <taxon>Irpex</taxon>
    </lineage>
</organism>
<comment type="caution">
    <text evidence="1">The sequence shown here is derived from an EMBL/GenBank/DDBJ whole genome shotgun (WGS) entry which is preliminary data.</text>
</comment>
<dbReference type="EMBL" id="MU274929">
    <property type="protein sequence ID" value="KAI0085703.1"/>
    <property type="molecule type" value="Genomic_DNA"/>
</dbReference>
<proteinExistence type="predicted"/>